<evidence type="ECO:0000313" key="2">
    <source>
        <dbReference type="EMBL" id="KGO97395.1"/>
    </source>
</evidence>
<dbReference type="PANTHER" id="PTHR46401">
    <property type="entry name" value="GLYCOSYLTRANSFERASE WBBK-RELATED"/>
    <property type="match status" value="1"/>
</dbReference>
<accession>V6SDA1</accession>
<dbReference type="EMBL" id="JRLZ01000001">
    <property type="protein sequence ID" value="KGO97395.1"/>
    <property type="molecule type" value="Genomic_DNA"/>
</dbReference>
<dbReference type="eggNOG" id="COG0438">
    <property type="taxonomic scope" value="Bacteria"/>
</dbReference>
<sequence length="380" mass="43545">MSQILYFYPENLLLKQHGNNARALELLKYFKDRGVSVDFVCASGDFLIQNGVEILKAEGLIANGFVLDSLPRKKNKIKYLLEHSLPNKIYSLRKYFRKGRLINVARFRDILSRKKYDKVIISYAFWSYLIENKGLLKGAELIIDTHDFLTAQYKEEKGFKTGVFLEKELELLNKFDKILTISVDEKYIFSQFLNKEVVWAPHPIAFNGTVSKKDCEYDLIYVASDNIHNIKSAKWFFENVHPLLNKDVKICVIGKVSEHIEDKPNIIKLGNVPELTDYYRKSKIAICPMLSGTGLKIKVVEAMSYGLPVVCNERGLDGLSSKYNNGCLATNSPSEFAENIHKLLSDSDLYAKVSEQAVNHFMQTYDTNVVYKMLDSIFIN</sequence>
<dbReference type="Proteomes" id="UP000030149">
    <property type="component" value="Unassembled WGS sequence"/>
</dbReference>
<keyword evidence="3" id="KW-1185">Reference proteome</keyword>
<dbReference type="GO" id="GO:0016757">
    <property type="term" value="F:glycosyltransferase activity"/>
    <property type="evidence" value="ECO:0007669"/>
    <property type="project" value="TreeGrafter"/>
</dbReference>
<dbReference type="Gene3D" id="3.40.50.2000">
    <property type="entry name" value="Glycogen Phosphorylase B"/>
    <property type="match status" value="2"/>
</dbReference>
<protein>
    <recommendedName>
        <fullName evidence="4">Glycosyl transferase family 1</fullName>
    </recommendedName>
</protein>
<dbReference type="OrthoDB" id="1059846at2"/>
<evidence type="ECO:0000313" key="3">
    <source>
        <dbReference type="Proteomes" id="UP000030149"/>
    </source>
</evidence>
<dbReference type="AlphaFoldDB" id="V6SDA1"/>
<proteinExistence type="predicted"/>
<reference evidence="3" key="1">
    <citation type="submission" date="2013-09" db="EMBL/GenBank/DDBJ databases">
        <authorList>
            <person name="Zeng Z."/>
            <person name="Chen C."/>
        </authorList>
    </citation>
    <scope>NUCLEOTIDE SEQUENCE [LARGE SCALE GENOMIC DNA]</scope>
    <source>
        <strain evidence="3">DK69</strain>
    </source>
</reference>
<comment type="caution">
    <text evidence="2">The sequence shown here is derived from an EMBL/GenBank/DDBJ whole genome shotgun (WGS) entry which is preliminary data.</text>
</comment>
<dbReference type="Pfam" id="PF13692">
    <property type="entry name" value="Glyco_trans_1_4"/>
    <property type="match status" value="1"/>
</dbReference>
<keyword evidence="1" id="KW-0808">Transferase</keyword>
<organism evidence="2 3">
    <name type="scientific">Flavobacterium enshiense DK69</name>
    <dbReference type="NCBI Taxonomy" id="1107311"/>
    <lineage>
        <taxon>Bacteria</taxon>
        <taxon>Pseudomonadati</taxon>
        <taxon>Bacteroidota</taxon>
        <taxon>Flavobacteriia</taxon>
        <taxon>Flavobacteriales</taxon>
        <taxon>Flavobacteriaceae</taxon>
        <taxon>Flavobacterium</taxon>
    </lineage>
</organism>
<dbReference type="SUPFAM" id="SSF53756">
    <property type="entry name" value="UDP-Glycosyltransferase/glycogen phosphorylase"/>
    <property type="match status" value="1"/>
</dbReference>
<gene>
    <name evidence="2" type="ORF">Q767_02035</name>
</gene>
<dbReference type="GO" id="GO:0009103">
    <property type="term" value="P:lipopolysaccharide biosynthetic process"/>
    <property type="evidence" value="ECO:0007669"/>
    <property type="project" value="TreeGrafter"/>
</dbReference>
<evidence type="ECO:0008006" key="4">
    <source>
        <dbReference type="Google" id="ProtNLM"/>
    </source>
</evidence>
<name>V6SDA1_9FLAO</name>
<evidence type="ECO:0000256" key="1">
    <source>
        <dbReference type="ARBA" id="ARBA00022679"/>
    </source>
</evidence>
<dbReference type="RefSeq" id="WP_023574337.1">
    <property type="nucleotide sequence ID" value="NZ_AVCS01000015.1"/>
</dbReference>
<dbReference type="CDD" id="cd03801">
    <property type="entry name" value="GT4_PimA-like"/>
    <property type="match status" value="1"/>
</dbReference>
<dbReference type="PANTHER" id="PTHR46401:SF2">
    <property type="entry name" value="GLYCOSYLTRANSFERASE WBBK-RELATED"/>
    <property type="match status" value="1"/>
</dbReference>
<dbReference type="STRING" id="1107311.Q767_02035"/>
<reference evidence="2 3" key="2">
    <citation type="journal article" date="2015" name="Stand. Genomic Sci.">
        <title>High quality draft genomic sequence of Flavobacterium enshiense DK69(T) and comparison among Flavobacterium genomes.</title>
        <authorList>
            <person name="Zeng Z."/>
            <person name="Chen C."/>
            <person name="Du H."/>
            <person name="Wang G."/>
            <person name="Li M."/>
        </authorList>
    </citation>
    <scope>NUCLEOTIDE SEQUENCE [LARGE SCALE GENOMIC DNA]</scope>
    <source>
        <strain evidence="2 3">DK69</strain>
    </source>
</reference>
<dbReference type="PATRIC" id="fig|1107311.3.peg.2334"/>